<organism evidence="2 3">
    <name type="scientific">Neolewinella xylanilytica</name>
    <dbReference type="NCBI Taxonomy" id="1514080"/>
    <lineage>
        <taxon>Bacteria</taxon>
        <taxon>Pseudomonadati</taxon>
        <taxon>Bacteroidota</taxon>
        <taxon>Saprospiria</taxon>
        <taxon>Saprospirales</taxon>
        <taxon>Lewinellaceae</taxon>
        <taxon>Neolewinella</taxon>
    </lineage>
</organism>
<evidence type="ECO:0000313" key="2">
    <source>
        <dbReference type="EMBL" id="PPK85401.1"/>
    </source>
</evidence>
<gene>
    <name evidence="2" type="ORF">CLV84_2297</name>
</gene>
<dbReference type="InterPro" id="IPR029044">
    <property type="entry name" value="Nucleotide-diphossugar_trans"/>
</dbReference>
<evidence type="ECO:0000313" key="3">
    <source>
        <dbReference type="Proteomes" id="UP000237662"/>
    </source>
</evidence>
<dbReference type="GO" id="GO:0016740">
    <property type="term" value="F:transferase activity"/>
    <property type="evidence" value="ECO:0007669"/>
    <property type="project" value="UniProtKB-KW"/>
</dbReference>
<dbReference type="InterPro" id="IPR050834">
    <property type="entry name" value="Glycosyltransf_2"/>
</dbReference>
<proteinExistence type="predicted"/>
<dbReference type="AlphaFoldDB" id="A0A2S6I2U6"/>
<dbReference type="SUPFAM" id="SSF53448">
    <property type="entry name" value="Nucleotide-diphospho-sugar transferases"/>
    <property type="match status" value="1"/>
</dbReference>
<feature type="domain" description="Glycosyltransferase 2-like" evidence="1">
    <location>
        <begin position="4"/>
        <end position="124"/>
    </location>
</feature>
<evidence type="ECO:0000259" key="1">
    <source>
        <dbReference type="Pfam" id="PF00535"/>
    </source>
</evidence>
<dbReference type="Pfam" id="PF00535">
    <property type="entry name" value="Glycos_transf_2"/>
    <property type="match status" value="1"/>
</dbReference>
<accession>A0A2S6I2U6</accession>
<dbReference type="Proteomes" id="UP000237662">
    <property type="component" value="Unassembled WGS sequence"/>
</dbReference>
<dbReference type="CDD" id="cd00761">
    <property type="entry name" value="Glyco_tranf_GTA_type"/>
    <property type="match status" value="1"/>
</dbReference>
<dbReference type="RefSeq" id="WP_170067674.1">
    <property type="nucleotide sequence ID" value="NZ_PTJC01000006.1"/>
</dbReference>
<comment type="caution">
    <text evidence="2">The sequence shown here is derived from an EMBL/GenBank/DDBJ whole genome shotgun (WGS) entry which is preliminary data.</text>
</comment>
<name>A0A2S6I2U6_9BACT</name>
<dbReference type="InterPro" id="IPR001173">
    <property type="entry name" value="Glyco_trans_2-like"/>
</dbReference>
<dbReference type="PANTHER" id="PTHR43685">
    <property type="entry name" value="GLYCOSYLTRANSFERASE"/>
    <property type="match status" value="1"/>
</dbReference>
<reference evidence="2 3" key="1">
    <citation type="submission" date="2018-02" db="EMBL/GenBank/DDBJ databases">
        <title>Genomic Encyclopedia of Archaeal and Bacterial Type Strains, Phase II (KMG-II): from individual species to whole genera.</title>
        <authorList>
            <person name="Goeker M."/>
        </authorList>
    </citation>
    <scope>NUCLEOTIDE SEQUENCE [LARGE SCALE GENOMIC DNA]</scope>
    <source>
        <strain evidence="2 3">DSM 29526</strain>
    </source>
</reference>
<dbReference type="Gene3D" id="3.90.550.10">
    <property type="entry name" value="Spore Coat Polysaccharide Biosynthesis Protein SpsA, Chain A"/>
    <property type="match status" value="1"/>
</dbReference>
<protein>
    <submittedName>
        <fullName evidence="2">Glycosyl transferase family 2</fullName>
    </submittedName>
</protein>
<keyword evidence="3" id="KW-1185">Reference proteome</keyword>
<dbReference type="EMBL" id="PTJC01000006">
    <property type="protein sequence ID" value="PPK85401.1"/>
    <property type="molecule type" value="Genomic_DNA"/>
</dbReference>
<dbReference type="PANTHER" id="PTHR43685:SF2">
    <property type="entry name" value="GLYCOSYLTRANSFERASE 2-LIKE DOMAIN-CONTAINING PROTEIN"/>
    <property type="match status" value="1"/>
</dbReference>
<sequence length="325" mass="36897">MQVTIIIPVYNAVPFLSQTVNSAIRAGAQIKGEWELILVDNNSTDGSIHILEQYQTQYPKRVKLLRAATQGAPSARNVGLAEARGEWVQFLDADDLLDDRKIADQLSLVKPTTDWVIGAYRNCWPNGLVTNHSPYQDPWKGLVYNHHLGNTNANFYRRSIIKNVGGWNESTPYYDDPNLHLRLLMHNATFLIDPEIRSTYRQHEGKSRVTNGAKAPQAKQSMELVASTVTYLSRKQPGYFEANASYFLGALLRSIRIFATYDLTAASQAYRTYFGSPKRWPLTGPYQLLPKYTRLYPYLGFRNLERLRLALAGVIPGELKRMLKS</sequence>
<keyword evidence="2" id="KW-0808">Transferase</keyword>